<dbReference type="Gene3D" id="3.90.25.10">
    <property type="entry name" value="UDP-galactose 4-epimerase, domain 1"/>
    <property type="match status" value="1"/>
</dbReference>
<comment type="caution">
    <text evidence="4">The sequence shown here is derived from an EMBL/GenBank/DDBJ whole genome shotgun (WGS) entry which is preliminary data.</text>
</comment>
<dbReference type="Gene3D" id="3.40.50.720">
    <property type="entry name" value="NAD(P)-binding Rossmann-like Domain"/>
    <property type="match status" value="1"/>
</dbReference>
<dbReference type="Pfam" id="PF01370">
    <property type="entry name" value="Epimerase"/>
    <property type="match status" value="1"/>
</dbReference>
<evidence type="ECO:0000259" key="3">
    <source>
        <dbReference type="Pfam" id="PF01370"/>
    </source>
</evidence>
<name>A0ABT0AC23_9SPHN</name>
<dbReference type="EMBL" id="JALHAT010000010">
    <property type="protein sequence ID" value="MCJ1960716.1"/>
    <property type="molecule type" value="Genomic_DNA"/>
</dbReference>
<dbReference type="SUPFAM" id="SSF51735">
    <property type="entry name" value="NAD(P)-binding Rossmann-fold domains"/>
    <property type="match status" value="1"/>
</dbReference>
<dbReference type="PANTHER" id="PTHR43000">
    <property type="entry name" value="DTDP-D-GLUCOSE 4,6-DEHYDRATASE-RELATED"/>
    <property type="match status" value="1"/>
</dbReference>
<organism evidence="4 5">
    <name type="scientific">Novosphingobium mangrovi</name>
    <name type="common">ex Hu et al. 2023</name>
    <dbReference type="NCBI Taxonomy" id="2930094"/>
    <lineage>
        <taxon>Bacteria</taxon>
        <taxon>Pseudomonadati</taxon>
        <taxon>Pseudomonadota</taxon>
        <taxon>Alphaproteobacteria</taxon>
        <taxon>Sphingomonadales</taxon>
        <taxon>Sphingomonadaceae</taxon>
        <taxon>Novosphingobium</taxon>
    </lineage>
</organism>
<dbReference type="InterPro" id="IPR036291">
    <property type="entry name" value="NAD(P)-bd_dom_sf"/>
</dbReference>
<comment type="similarity">
    <text evidence="2">Belongs to the NAD(P)-dependent epimerase/dehydratase family.</text>
</comment>
<dbReference type="InterPro" id="IPR001509">
    <property type="entry name" value="Epimerase_deHydtase"/>
</dbReference>
<dbReference type="Proteomes" id="UP001162802">
    <property type="component" value="Unassembled WGS sequence"/>
</dbReference>
<evidence type="ECO:0000256" key="2">
    <source>
        <dbReference type="ARBA" id="ARBA00007637"/>
    </source>
</evidence>
<comment type="pathway">
    <text evidence="1">Bacterial outer membrane biogenesis; LPS O-antigen biosynthesis.</text>
</comment>
<keyword evidence="5" id="KW-1185">Reference proteome</keyword>
<feature type="domain" description="NAD-dependent epimerase/dehydratase" evidence="3">
    <location>
        <begin position="7"/>
        <end position="241"/>
    </location>
</feature>
<protein>
    <submittedName>
        <fullName evidence="4">NAD(P)-dependent oxidoreductase</fullName>
    </submittedName>
</protein>
<evidence type="ECO:0000256" key="1">
    <source>
        <dbReference type="ARBA" id="ARBA00005125"/>
    </source>
</evidence>
<reference evidence="4" key="1">
    <citation type="submission" date="2022-03" db="EMBL/GenBank/DDBJ databases">
        <title>Identification of a novel bacterium isolated from mangrove sediments.</title>
        <authorList>
            <person name="Pan X."/>
        </authorList>
    </citation>
    <scope>NUCLEOTIDE SEQUENCE</scope>
    <source>
        <strain evidence="4">B2637</strain>
    </source>
</reference>
<sequence>MPSSVSFVTGAAGFVGAHLVRRLLERGGQVHALVRPSTRLERLAPVLDRITLHRLDLADRTALEACLKEVSPTHVYHLAADTRPQAASPIAAVDAAIHSSLTSTLPLVEALACLPVPPRIMVRAGTLAEYGPTDVPSREDGPVRPTTPYGAGMLAATAALDVLAASLPFPVVTARLALCYGPGQSHAFLLAEAIDAFLDERPIALLAPDDCRDLMHVDDAVAGLMRIADIVPANCPVINIGSGHAPRMADVLDTLRALIGAPENFVQPASGASRRPATELRTCPELAWHRLGWRCEIGLEEGLVQTIASERRARAARCAEAHLAAPRLAETFS</sequence>
<gene>
    <name evidence="4" type="ORF">MTR65_08495</name>
</gene>
<dbReference type="RefSeq" id="WP_243799130.1">
    <property type="nucleotide sequence ID" value="NZ_JALHAT010000010.1"/>
</dbReference>
<accession>A0ABT0AC23</accession>
<evidence type="ECO:0000313" key="5">
    <source>
        <dbReference type="Proteomes" id="UP001162802"/>
    </source>
</evidence>
<evidence type="ECO:0000313" key="4">
    <source>
        <dbReference type="EMBL" id="MCJ1960716.1"/>
    </source>
</evidence>
<proteinExistence type="inferred from homology"/>